<evidence type="ECO:0000313" key="5">
    <source>
        <dbReference type="EMBL" id="KAK9911910.1"/>
    </source>
</evidence>
<feature type="domain" description="Wall-associated receptor kinase galacturonan-binding" evidence="4">
    <location>
        <begin position="32"/>
        <end position="95"/>
    </location>
</feature>
<comment type="subcellular location">
    <subcellularLocation>
        <location evidence="1">Membrane</location>
        <topology evidence="1">Single-pass membrane protein</topology>
    </subcellularLocation>
</comment>
<dbReference type="AlphaFoldDB" id="A0AAW1VVP4"/>
<name>A0AAW1VVP4_RUBAR</name>
<dbReference type="Proteomes" id="UP001457282">
    <property type="component" value="Unassembled WGS sequence"/>
</dbReference>
<sequence>MGSIKSFMILCWWVYNLVAFDLVDAKVGRSDCVPSSCGHIPEISYPFRLKHDPKHCGESAYTLSCDNNVTVLDLSSGKFYVQEINYTSQTIWVVDASIQNNNGSSIPSYSLTNWDMYPSPYYVDDNWSSSNVATLGCILPQNKSAGSTCRGTYSIYFLKCRNPVNSSVYVDTSPCFKSQPNSHGYVKVNGMEVGELKDGCNVERMSFVYLSDEWDASCTYIQTALLYGFEMTYSNLSCERQWSINYKCYPKSFTGFFRFLWVVISSRHLYPNFSFCLLYASYARINILAKTPDIV</sequence>
<evidence type="ECO:0000256" key="2">
    <source>
        <dbReference type="ARBA" id="ARBA00022729"/>
    </source>
</evidence>
<evidence type="ECO:0000259" key="4">
    <source>
        <dbReference type="Pfam" id="PF13947"/>
    </source>
</evidence>
<accession>A0AAW1VVP4</accession>
<reference evidence="5 6" key="1">
    <citation type="journal article" date="2023" name="G3 (Bethesda)">
        <title>A chromosome-length genome assembly and annotation of blackberry (Rubus argutus, cv. 'Hillquist').</title>
        <authorList>
            <person name="Bruna T."/>
            <person name="Aryal R."/>
            <person name="Dudchenko O."/>
            <person name="Sargent D.J."/>
            <person name="Mead D."/>
            <person name="Buti M."/>
            <person name="Cavallini A."/>
            <person name="Hytonen T."/>
            <person name="Andres J."/>
            <person name="Pham M."/>
            <person name="Weisz D."/>
            <person name="Mascagni F."/>
            <person name="Usai G."/>
            <person name="Natali L."/>
            <person name="Bassil N."/>
            <person name="Fernandez G.E."/>
            <person name="Lomsadze A."/>
            <person name="Armour M."/>
            <person name="Olukolu B."/>
            <person name="Poorten T."/>
            <person name="Britton C."/>
            <person name="Davik J."/>
            <person name="Ashrafi H."/>
            <person name="Aiden E.L."/>
            <person name="Borodovsky M."/>
            <person name="Worthington M."/>
        </authorList>
    </citation>
    <scope>NUCLEOTIDE SEQUENCE [LARGE SCALE GENOMIC DNA]</scope>
    <source>
        <strain evidence="5">PI 553951</strain>
    </source>
</reference>
<dbReference type="InterPro" id="IPR025287">
    <property type="entry name" value="WAK_GUB"/>
</dbReference>
<feature type="signal peptide" evidence="3">
    <location>
        <begin position="1"/>
        <end position="25"/>
    </location>
</feature>
<proteinExistence type="predicted"/>
<dbReference type="PANTHER" id="PTHR33138:SF30">
    <property type="entry name" value="LEAF RUST 10 DISEASE-RESISTANCE LOCUS RECEPTOR-LIKE PROTEIN KINASE-LIKE 2.7"/>
    <property type="match status" value="1"/>
</dbReference>
<keyword evidence="6" id="KW-1185">Reference proteome</keyword>
<dbReference type="GO" id="GO:0016020">
    <property type="term" value="C:membrane"/>
    <property type="evidence" value="ECO:0007669"/>
    <property type="project" value="UniProtKB-SubCell"/>
</dbReference>
<dbReference type="GO" id="GO:0030247">
    <property type="term" value="F:polysaccharide binding"/>
    <property type="evidence" value="ECO:0007669"/>
    <property type="project" value="InterPro"/>
</dbReference>
<gene>
    <name evidence="5" type="ORF">M0R45_035790</name>
</gene>
<dbReference type="Pfam" id="PF13947">
    <property type="entry name" value="GUB_WAK_bind"/>
    <property type="match status" value="1"/>
</dbReference>
<feature type="chain" id="PRO_5043508896" description="Wall-associated receptor kinase galacturonan-binding domain-containing protein" evidence="3">
    <location>
        <begin position="26"/>
        <end position="295"/>
    </location>
</feature>
<organism evidence="5 6">
    <name type="scientific">Rubus argutus</name>
    <name type="common">Southern blackberry</name>
    <dbReference type="NCBI Taxonomy" id="59490"/>
    <lineage>
        <taxon>Eukaryota</taxon>
        <taxon>Viridiplantae</taxon>
        <taxon>Streptophyta</taxon>
        <taxon>Embryophyta</taxon>
        <taxon>Tracheophyta</taxon>
        <taxon>Spermatophyta</taxon>
        <taxon>Magnoliopsida</taxon>
        <taxon>eudicotyledons</taxon>
        <taxon>Gunneridae</taxon>
        <taxon>Pentapetalae</taxon>
        <taxon>rosids</taxon>
        <taxon>fabids</taxon>
        <taxon>Rosales</taxon>
        <taxon>Rosaceae</taxon>
        <taxon>Rosoideae</taxon>
        <taxon>Rosoideae incertae sedis</taxon>
        <taxon>Rubus</taxon>
    </lineage>
</organism>
<dbReference type="PANTHER" id="PTHR33138">
    <property type="entry name" value="OS01G0690200 PROTEIN"/>
    <property type="match status" value="1"/>
</dbReference>
<comment type="caution">
    <text evidence="5">The sequence shown here is derived from an EMBL/GenBank/DDBJ whole genome shotgun (WGS) entry which is preliminary data.</text>
</comment>
<evidence type="ECO:0000256" key="1">
    <source>
        <dbReference type="ARBA" id="ARBA00004167"/>
    </source>
</evidence>
<keyword evidence="2 3" id="KW-0732">Signal</keyword>
<evidence type="ECO:0000313" key="6">
    <source>
        <dbReference type="Proteomes" id="UP001457282"/>
    </source>
</evidence>
<evidence type="ECO:0000256" key="3">
    <source>
        <dbReference type="SAM" id="SignalP"/>
    </source>
</evidence>
<dbReference type="EMBL" id="JBEDUW010000007">
    <property type="protein sequence ID" value="KAK9911910.1"/>
    <property type="molecule type" value="Genomic_DNA"/>
</dbReference>
<protein>
    <recommendedName>
        <fullName evidence="4">Wall-associated receptor kinase galacturonan-binding domain-containing protein</fullName>
    </recommendedName>
</protein>